<keyword evidence="1" id="KW-0812">Transmembrane</keyword>
<comment type="caution">
    <text evidence="2">The sequence shown here is derived from an EMBL/GenBank/DDBJ whole genome shotgun (WGS) entry which is preliminary data.</text>
</comment>
<sequence length="163" mass="18665">MEEKNKKDEKNFELRSEKVRSIVGQIPSSLVRYGITIIGIVLLFLFVIAYFLPYKQVYSGVATIREMEPGNPADSVETTILLRFETKRMNEAEDEQIDIQTPKGSIEGQLMALSSVRDTLERQEARCRFKTTDIHAMEHQTVDFRIVRSSGNLLRKILGDLGR</sequence>
<dbReference type="EMBL" id="AYUF01000319">
    <property type="protein sequence ID" value="ETK02609.1"/>
    <property type="molecule type" value="Genomic_DNA"/>
</dbReference>
<keyword evidence="1" id="KW-0472">Membrane</keyword>
<dbReference type="AlphaFoldDB" id="W2C5Z6"/>
<feature type="transmembrane region" description="Helical" evidence="1">
    <location>
        <begin position="30"/>
        <end position="52"/>
    </location>
</feature>
<keyword evidence="1" id="KW-1133">Transmembrane helix</keyword>
<dbReference type="PATRIC" id="fig|1411148.3.peg.428"/>
<organism evidence="2 3">
    <name type="scientific">Tannerella sp. oral taxon BU063 isolate Cell 2</name>
    <dbReference type="NCBI Taxonomy" id="1411148"/>
    <lineage>
        <taxon>Bacteria</taxon>
        <taxon>Pseudomonadati</taxon>
        <taxon>Bacteroidota</taxon>
        <taxon>Bacteroidia</taxon>
        <taxon>Bacteroidales</taxon>
        <taxon>Tannerellaceae</taxon>
        <taxon>Tannerella</taxon>
    </lineage>
</organism>
<accession>W2C5Z6</accession>
<protein>
    <submittedName>
        <fullName evidence="2">Uncharacterized protein</fullName>
    </submittedName>
</protein>
<name>W2C5Z6_9BACT</name>
<evidence type="ECO:0000313" key="2">
    <source>
        <dbReference type="EMBL" id="ETK02609.1"/>
    </source>
</evidence>
<evidence type="ECO:0000313" key="3">
    <source>
        <dbReference type="Proteomes" id="UP000018837"/>
    </source>
</evidence>
<reference evidence="2 3" key="1">
    <citation type="submission" date="2013-11" db="EMBL/GenBank/DDBJ databases">
        <title>Single cell genomics of uncultured Tannerella BU063 (oral taxon 286).</title>
        <authorList>
            <person name="Beall C.J."/>
            <person name="Campbell A.G."/>
            <person name="Griffen A.L."/>
            <person name="Podar M."/>
            <person name="Leys E.J."/>
        </authorList>
    </citation>
    <scope>NUCLEOTIDE SEQUENCE [LARGE SCALE GENOMIC DNA]</scope>
    <source>
        <strain evidence="2">Cell 2</strain>
    </source>
</reference>
<proteinExistence type="predicted"/>
<dbReference type="Proteomes" id="UP000018837">
    <property type="component" value="Unassembled WGS sequence"/>
</dbReference>
<gene>
    <name evidence="2" type="ORF">N425_03370</name>
</gene>
<evidence type="ECO:0000256" key="1">
    <source>
        <dbReference type="SAM" id="Phobius"/>
    </source>
</evidence>